<evidence type="ECO:0008006" key="4">
    <source>
        <dbReference type="Google" id="ProtNLM"/>
    </source>
</evidence>
<sequence>MANLRRINFLAVMYLVSQVIAASDDSWCVDQNACAMYGKDNCDSFDWINLNCPKLCGHCGNEAATLKIEKVAKYIPATAQPTVNPFKGWEDSPTTVPDTVKVMPANNYTYPKVEYHGTAPLVATNEIANETIYPEISVPVDSSPSYHLYNKTVTSEGLLPVVQATSGSELAFMIRRRR</sequence>
<organism evidence="2 3">
    <name type="scientific">Desmophyllum pertusum</name>
    <dbReference type="NCBI Taxonomy" id="174260"/>
    <lineage>
        <taxon>Eukaryota</taxon>
        <taxon>Metazoa</taxon>
        <taxon>Cnidaria</taxon>
        <taxon>Anthozoa</taxon>
        <taxon>Hexacorallia</taxon>
        <taxon>Scleractinia</taxon>
        <taxon>Caryophylliina</taxon>
        <taxon>Caryophylliidae</taxon>
        <taxon>Desmophyllum</taxon>
    </lineage>
</organism>
<name>A0A9X0DAW7_9CNID</name>
<keyword evidence="1" id="KW-0732">Signal</keyword>
<proteinExistence type="predicted"/>
<evidence type="ECO:0000313" key="2">
    <source>
        <dbReference type="EMBL" id="KAJ7393210.1"/>
    </source>
</evidence>
<evidence type="ECO:0000256" key="1">
    <source>
        <dbReference type="SAM" id="SignalP"/>
    </source>
</evidence>
<dbReference type="EMBL" id="MU825398">
    <property type="protein sequence ID" value="KAJ7393210.1"/>
    <property type="molecule type" value="Genomic_DNA"/>
</dbReference>
<protein>
    <recommendedName>
        <fullName evidence="4">ShKT domain-containing protein</fullName>
    </recommendedName>
</protein>
<evidence type="ECO:0000313" key="3">
    <source>
        <dbReference type="Proteomes" id="UP001163046"/>
    </source>
</evidence>
<dbReference type="AlphaFoldDB" id="A0A9X0DAW7"/>
<comment type="caution">
    <text evidence="2">The sequence shown here is derived from an EMBL/GenBank/DDBJ whole genome shotgun (WGS) entry which is preliminary data.</text>
</comment>
<accession>A0A9X0DAW7</accession>
<feature type="signal peptide" evidence="1">
    <location>
        <begin position="1"/>
        <end position="21"/>
    </location>
</feature>
<dbReference type="Proteomes" id="UP001163046">
    <property type="component" value="Unassembled WGS sequence"/>
</dbReference>
<feature type="chain" id="PRO_5040856387" description="ShKT domain-containing protein" evidence="1">
    <location>
        <begin position="22"/>
        <end position="178"/>
    </location>
</feature>
<dbReference type="OrthoDB" id="10379886at2759"/>
<reference evidence="2" key="1">
    <citation type="submission" date="2023-01" db="EMBL/GenBank/DDBJ databases">
        <title>Genome assembly of the deep-sea coral Lophelia pertusa.</title>
        <authorList>
            <person name="Herrera S."/>
            <person name="Cordes E."/>
        </authorList>
    </citation>
    <scope>NUCLEOTIDE SEQUENCE</scope>
    <source>
        <strain evidence="2">USNM1676648</strain>
        <tissue evidence="2">Polyp</tissue>
    </source>
</reference>
<keyword evidence="3" id="KW-1185">Reference proteome</keyword>
<gene>
    <name evidence="2" type="ORF">OS493_006178</name>
</gene>